<reference evidence="8" key="1">
    <citation type="journal article" date="2012" name="Nat. Commun.">
        <title>The genome of Prunus mume.</title>
        <authorList>
            <person name="Zhang Q."/>
            <person name="Chen W."/>
            <person name="Sun L."/>
            <person name="Zhao F."/>
            <person name="Huang B."/>
            <person name="Yang W."/>
            <person name="Tao Y."/>
            <person name="Wang J."/>
            <person name="Yuan Z."/>
            <person name="Fan G."/>
            <person name="Xing Z."/>
            <person name="Han C."/>
            <person name="Pan H."/>
            <person name="Zhong X."/>
            <person name="Shi W."/>
            <person name="Liang X."/>
            <person name="Du D."/>
            <person name="Sun F."/>
            <person name="Xu Z."/>
            <person name="Hao R."/>
            <person name="Lv T."/>
            <person name="Lv Y."/>
            <person name="Zheng Z."/>
            <person name="Sun M."/>
            <person name="Luo L."/>
            <person name="Cai M."/>
            <person name="Gao Y."/>
            <person name="Wang J."/>
            <person name="Yin Y."/>
            <person name="Xu X."/>
            <person name="Cheng T."/>
            <person name="Wang J."/>
        </authorList>
    </citation>
    <scope>NUCLEOTIDE SEQUENCE [LARGE SCALE GENOMIC DNA]</scope>
</reference>
<dbReference type="PANTHER" id="PTHR15710">
    <property type="entry name" value="E3 UBIQUITIN-PROTEIN LIGASE PRAJA"/>
    <property type="match status" value="1"/>
</dbReference>
<name>A0ABM0NZ93_PRUMU</name>
<dbReference type="InterPro" id="IPR013083">
    <property type="entry name" value="Znf_RING/FYVE/PHD"/>
</dbReference>
<protein>
    <recommendedName>
        <fullName evidence="2">RING-type E3 ubiquitin transferase</fullName>
        <ecNumber evidence="2">2.3.2.27</ecNumber>
    </recommendedName>
</protein>
<dbReference type="SUPFAM" id="SSF57850">
    <property type="entry name" value="RING/U-box"/>
    <property type="match status" value="1"/>
</dbReference>
<organism evidence="8 9">
    <name type="scientific">Prunus mume</name>
    <name type="common">Japanese apricot</name>
    <name type="synonym">Armeniaca mume</name>
    <dbReference type="NCBI Taxonomy" id="102107"/>
    <lineage>
        <taxon>Eukaryota</taxon>
        <taxon>Viridiplantae</taxon>
        <taxon>Streptophyta</taxon>
        <taxon>Embryophyta</taxon>
        <taxon>Tracheophyta</taxon>
        <taxon>Spermatophyta</taxon>
        <taxon>Magnoliopsida</taxon>
        <taxon>eudicotyledons</taxon>
        <taxon>Gunneridae</taxon>
        <taxon>Pentapetalae</taxon>
        <taxon>rosids</taxon>
        <taxon>fabids</taxon>
        <taxon>Rosales</taxon>
        <taxon>Rosaceae</taxon>
        <taxon>Amygdaloideae</taxon>
        <taxon>Amygdaleae</taxon>
        <taxon>Prunus</taxon>
    </lineage>
</organism>
<evidence type="ECO:0000259" key="7">
    <source>
        <dbReference type="PROSITE" id="PS50089"/>
    </source>
</evidence>
<keyword evidence="3" id="KW-0479">Metal-binding</keyword>
<evidence type="ECO:0000256" key="3">
    <source>
        <dbReference type="ARBA" id="ARBA00022723"/>
    </source>
</evidence>
<accession>A0ABM0NZ93</accession>
<evidence type="ECO:0000313" key="9">
    <source>
        <dbReference type="RefSeq" id="XP_008232073.1"/>
    </source>
</evidence>
<dbReference type="SMART" id="SM00184">
    <property type="entry name" value="RING"/>
    <property type="match status" value="1"/>
</dbReference>
<dbReference type="Pfam" id="PF13639">
    <property type="entry name" value="zf-RING_2"/>
    <property type="match status" value="1"/>
</dbReference>
<keyword evidence="4 6" id="KW-0863">Zinc-finger</keyword>
<dbReference type="PANTHER" id="PTHR15710:SF196">
    <property type="entry name" value="F6A14.12 PROTEIN-RELATED"/>
    <property type="match status" value="1"/>
</dbReference>
<keyword evidence="8" id="KW-1185">Reference proteome</keyword>
<evidence type="ECO:0000313" key="8">
    <source>
        <dbReference type="Proteomes" id="UP000694861"/>
    </source>
</evidence>
<evidence type="ECO:0000256" key="6">
    <source>
        <dbReference type="PROSITE-ProRule" id="PRU00175"/>
    </source>
</evidence>
<dbReference type="Gene3D" id="3.30.40.10">
    <property type="entry name" value="Zinc/RING finger domain, C3HC4 (zinc finger)"/>
    <property type="match status" value="1"/>
</dbReference>
<comment type="catalytic activity">
    <reaction evidence="1">
        <text>S-ubiquitinyl-[E2 ubiquitin-conjugating enzyme]-L-cysteine + [acceptor protein]-L-lysine = [E2 ubiquitin-conjugating enzyme]-L-cysteine + N(6)-ubiquitinyl-[acceptor protein]-L-lysine.</text>
        <dbReference type="EC" id="2.3.2.27"/>
    </reaction>
</comment>
<dbReference type="GeneID" id="103331233"/>
<feature type="domain" description="RING-type" evidence="7">
    <location>
        <begin position="173"/>
        <end position="217"/>
    </location>
</feature>
<evidence type="ECO:0000256" key="5">
    <source>
        <dbReference type="ARBA" id="ARBA00022833"/>
    </source>
</evidence>
<proteinExistence type="predicted"/>
<dbReference type="EC" id="2.3.2.27" evidence="2"/>
<dbReference type="Proteomes" id="UP000694861">
    <property type="component" value="Linkage group LG5"/>
</dbReference>
<evidence type="ECO:0000256" key="1">
    <source>
        <dbReference type="ARBA" id="ARBA00000900"/>
    </source>
</evidence>
<dbReference type="PROSITE" id="PS50089">
    <property type="entry name" value="ZF_RING_2"/>
    <property type="match status" value="1"/>
</dbReference>
<evidence type="ECO:0000256" key="2">
    <source>
        <dbReference type="ARBA" id="ARBA00012483"/>
    </source>
</evidence>
<dbReference type="InterPro" id="IPR001841">
    <property type="entry name" value="Znf_RING"/>
</dbReference>
<dbReference type="RefSeq" id="XP_008232073.1">
    <property type="nucleotide sequence ID" value="XM_008233851.1"/>
</dbReference>
<gene>
    <name evidence="9" type="primary">LOC103331233</name>
</gene>
<reference evidence="9" key="2">
    <citation type="submission" date="2025-08" db="UniProtKB">
        <authorList>
            <consortium name="RefSeq"/>
        </authorList>
    </citation>
    <scope>IDENTIFICATION</scope>
</reference>
<evidence type="ECO:0000256" key="4">
    <source>
        <dbReference type="ARBA" id="ARBA00022771"/>
    </source>
</evidence>
<sequence length="241" mass="26166">MDQPTERRSEVSCRCRLSTLAVIEPETELPCTQFLITVESTTFTFNHASDEENDAVSPPTSEYYSHELQLDLLMDENASRATLAEALLSELHCPPELCAAMVDKVANGAVAEEASSRPFSDFMVVHIEACIDVFVEQFGGSEEEEAAAPKFVPASREAISKLETATVEESAVCAVCLEEMAVGSDSTCMPCSHLYHRGCIVEWLEKSRKGGVCPMCRFSLPADLSGCGSGRQTVSSILLPD</sequence>
<keyword evidence="5" id="KW-0862">Zinc</keyword>